<sequence>MVQFEVLSDIGKKRTVNEDSAAVFTIEEGPILAVIADGMGGHRGGDYASSTAVRMLGELFLKVENPIDMTHEDWNEWLQEAVLDINRTIFETAENDVDFKGMGTTLDAVLMHGNKGLVTHIGDSRVYTITESAIVQVTKDHSFVNVLLDSGEITEQEAANHPQRNWIMRAIGSERTISPDFYQLDLQDNTYLLICTDGLSNKVTNEQLHAIVRSDGDLHSKAVKMIELANEMGGEDNISVILAGPSKVEVSTQ</sequence>
<protein>
    <submittedName>
        <fullName evidence="2">Stp1/IreP family PP2C-type Ser/Thr phosphatase</fullName>
    </submittedName>
</protein>
<dbReference type="InterPro" id="IPR036457">
    <property type="entry name" value="PPM-type-like_dom_sf"/>
</dbReference>
<feature type="domain" description="PPM-type phosphatase" evidence="1">
    <location>
        <begin position="3"/>
        <end position="245"/>
    </location>
</feature>
<dbReference type="CDD" id="cd00143">
    <property type="entry name" value="PP2Cc"/>
    <property type="match status" value="1"/>
</dbReference>
<proteinExistence type="predicted"/>
<dbReference type="EMBL" id="JAUBDI010000001">
    <property type="protein sequence ID" value="MDW0111829.1"/>
    <property type="molecule type" value="Genomic_DNA"/>
</dbReference>
<dbReference type="NCBIfam" id="NF033484">
    <property type="entry name" value="Stp1_PP2C_phos"/>
    <property type="match status" value="1"/>
</dbReference>
<evidence type="ECO:0000259" key="1">
    <source>
        <dbReference type="PROSITE" id="PS51746"/>
    </source>
</evidence>
<evidence type="ECO:0000313" key="2">
    <source>
        <dbReference type="EMBL" id="MDW0111829.1"/>
    </source>
</evidence>
<organism evidence="2 3">
    <name type="scientific">Sporosarcina saromensis</name>
    <dbReference type="NCBI Taxonomy" id="359365"/>
    <lineage>
        <taxon>Bacteria</taxon>
        <taxon>Bacillati</taxon>
        <taxon>Bacillota</taxon>
        <taxon>Bacilli</taxon>
        <taxon>Bacillales</taxon>
        <taxon>Caryophanaceae</taxon>
        <taxon>Sporosarcina</taxon>
    </lineage>
</organism>
<dbReference type="Gene3D" id="3.60.40.10">
    <property type="entry name" value="PPM-type phosphatase domain"/>
    <property type="match status" value="1"/>
</dbReference>
<evidence type="ECO:0000313" key="3">
    <source>
        <dbReference type="Proteomes" id="UP001282284"/>
    </source>
</evidence>
<dbReference type="SMART" id="SM00331">
    <property type="entry name" value="PP2C_SIG"/>
    <property type="match status" value="1"/>
</dbReference>
<keyword evidence="3" id="KW-1185">Reference proteome</keyword>
<comment type="caution">
    <text evidence="2">The sequence shown here is derived from an EMBL/GenBank/DDBJ whole genome shotgun (WGS) entry which is preliminary data.</text>
</comment>
<gene>
    <name evidence="2" type="ORF">QT711_01435</name>
</gene>
<dbReference type="Pfam" id="PF13672">
    <property type="entry name" value="PP2C_2"/>
    <property type="match status" value="1"/>
</dbReference>
<accession>A0ABU4G4C5</accession>
<dbReference type="PANTHER" id="PTHR47992">
    <property type="entry name" value="PROTEIN PHOSPHATASE"/>
    <property type="match status" value="1"/>
</dbReference>
<dbReference type="PROSITE" id="PS51746">
    <property type="entry name" value="PPM_2"/>
    <property type="match status" value="1"/>
</dbReference>
<dbReference type="RefSeq" id="WP_317941706.1">
    <property type="nucleotide sequence ID" value="NZ_JAUBDI010000001.1"/>
</dbReference>
<dbReference type="SUPFAM" id="SSF81606">
    <property type="entry name" value="PP2C-like"/>
    <property type="match status" value="1"/>
</dbReference>
<name>A0ABU4G4C5_9BACL</name>
<reference evidence="2 3" key="1">
    <citation type="submission" date="2023-06" db="EMBL/GenBank/DDBJ databases">
        <title>Sporosarcina sp. nov., isolated from Korean traditional fermented seafood 'Jeotgal'.</title>
        <authorList>
            <person name="Yang A.I."/>
            <person name="Shin N.-R."/>
        </authorList>
    </citation>
    <scope>NUCLEOTIDE SEQUENCE [LARGE SCALE GENOMIC DNA]</scope>
    <source>
        <strain evidence="2 3">KCTC13119</strain>
    </source>
</reference>
<dbReference type="InterPro" id="IPR001932">
    <property type="entry name" value="PPM-type_phosphatase-like_dom"/>
</dbReference>
<dbReference type="InterPro" id="IPR015655">
    <property type="entry name" value="PP2C"/>
</dbReference>
<dbReference type="SMART" id="SM00332">
    <property type="entry name" value="PP2Cc"/>
    <property type="match status" value="1"/>
</dbReference>
<dbReference type="Proteomes" id="UP001282284">
    <property type="component" value="Unassembled WGS sequence"/>
</dbReference>